<reference evidence="1 2" key="1">
    <citation type="submission" date="2015-09" db="EMBL/GenBank/DDBJ databases">
        <title>Trachymyrmex cornetzi WGS genome.</title>
        <authorList>
            <person name="Nygaard S."/>
            <person name="Hu H."/>
            <person name="Boomsma J."/>
            <person name="Zhang G."/>
        </authorList>
    </citation>
    <scope>NUCLEOTIDE SEQUENCE [LARGE SCALE GENOMIC DNA]</scope>
    <source>
        <strain evidence="1">Tcor2-1</strain>
        <tissue evidence="1">Whole body</tissue>
    </source>
</reference>
<evidence type="ECO:0000313" key="1">
    <source>
        <dbReference type="EMBL" id="KYN11145.1"/>
    </source>
</evidence>
<dbReference type="EMBL" id="KQ980953">
    <property type="protein sequence ID" value="KYN11145.1"/>
    <property type="molecule type" value="Genomic_DNA"/>
</dbReference>
<protein>
    <submittedName>
        <fullName evidence="1">Uncharacterized protein</fullName>
    </submittedName>
</protein>
<sequence length="179" mass="19675">VPGVDSSDSEAPPTIRTVTLPVYGLLGGVDNKYLILLTLEAQEPKSIATAISTTYRQKLLDCTFSFSITPGRWSFSTDEIIRFNTTYDSHVYALYVNIFIPAKLPHGTFVSGKDSIASGAPPTTTIIAFPVYGLFGGVDSKYLIPFALQAQKPVYFKLSLLKDAFRFTHDVHNTSFILV</sequence>
<gene>
    <name evidence="1" type="ORF">ALC57_16694</name>
</gene>
<name>A0A195DE22_9HYME</name>
<evidence type="ECO:0000313" key="2">
    <source>
        <dbReference type="Proteomes" id="UP000078492"/>
    </source>
</evidence>
<accession>A0A195DE22</accession>
<feature type="non-terminal residue" evidence="1">
    <location>
        <position position="1"/>
    </location>
</feature>
<keyword evidence="2" id="KW-1185">Reference proteome</keyword>
<dbReference type="Proteomes" id="UP000078492">
    <property type="component" value="Unassembled WGS sequence"/>
</dbReference>
<organism evidence="1 2">
    <name type="scientific">Trachymyrmex cornetzi</name>
    <dbReference type="NCBI Taxonomy" id="471704"/>
    <lineage>
        <taxon>Eukaryota</taxon>
        <taxon>Metazoa</taxon>
        <taxon>Ecdysozoa</taxon>
        <taxon>Arthropoda</taxon>
        <taxon>Hexapoda</taxon>
        <taxon>Insecta</taxon>
        <taxon>Pterygota</taxon>
        <taxon>Neoptera</taxon>
        <taxon>Endopterygota</taxon>
        <taxon>Hymenoptera</taxon>
        <taxon>Apocrita</taxon>
        <taxon>Aculeata</taxon>
        <taxon>Formicoidea</taxon>
        <taxon>Formicidae</taxon>
        <taxon>Myrmicinae</taxon>
        <taxon>Trachymyrmex</taxon>
    </lineage>
</organism>
<proteinExistence type="predicted"/>
<dbReference type="AlphaFoldDB" id="A0A195DE22"/>